<evidence type="ECO:0000313" key="9">
    <source>
        <dbReference type="Proteomes" id="UP001430953"/>
    </source>
</evidence>
<evidence type="ECO:0000313" key="8">
    <source>
        <dbReference type="EMBL" id="KAL0114042.1"/>
    </source>
</evidence>
<proteinExistence type="inferred from homology"/>
<dbReference type="GO" id="GO:0005778">
    <property type="term" value="C:peroxisomal membrane"/>
    <property type="evidence" value="ECO:0007669"/>
    <property type="project" value="TreeGrafter"/>
</dbReference>
<dbReference type="InterPro" id="IPR002123">
    <property type="entry name" value="Plipid/glycerol_acylTrfase"/>
</dbReference>
<sequence>MLEDKMELNIEFVDMLENRRKDCDLFWATRPMNPLLPHMLPPESIYNREKIIQAVLHDQQVRSAIDMIVKTTGVRIKDVENNANIMINEMASKADLATVRWLGIFITKAMKRMFSKIYINESTLVNLKKETQISQVQYIYVPSHRSYMDFILLSYILFSYDMALPNIAAGMDFYNMKIVGELLRKTGAFYIRRSFSNDILYKQIFRSYVNTIVNHSDRAIEFFVEGTRSRSQKSTMPKYGLLSIIVESLLQGDVPDIHFIPMSINYERPPEELLFVYEMLGVPKPKESTSGLFRSLSILQKPFSHGRIFFNIGEPIHASRFIDRSYRQTKVLQPSFKVPSLVVENIAYLIIESHKKNTVLMPINIIALLLNERIQTKPKEPYTLDSLITDYRWLKNFVIGSLNALMCETETSDNDKIKQEILESLKPHDEFLMFDSSNVLKIKQRHKGTKQINYSNIKGYPLSERTLQIAVPAINIAIYINPTLTFLVQAALITATIENNGTQIDTALERYELLRRLFSIEFVMRPIEDKALIKAEWEKSLNILLSQNCLHTANDLIFIGNNTKLFSILHNVILPFVDVVYVMCILLSEWTERTSSVELTDRTILVEMQKEVERLLFETKDWCQHPYCLSLDLYNTTWSSLLSEDIIAYQKHLNTYQTDKAKLARLISILRELPLRRPTESYVDALPLVISASSMDVQAKL</sequence>
<dbReference type="GO" id="GO:0008654">
    <property type="term" value="P:phospholipid biosynthetic process"/>
    <property type="evidence" value="ECO:0007669"/>
    <property type="project" value="TreeGrafter"/>
</dbReference>
<comment type="caution">
    <text evidence="8">The sequence shown here is derived from an EMBL/GenBank/DDBJ whole genome shotgun (WGS) entry which is preliminary data.</text>
</comment>
<dbReference type="InterPro" id="IPR041728">
    <property type="entry name" value="GPAT/DHAPAT_LPLAT"/>
</dbReference>
<keyword evidence="5 6" id="KW-0012">Acyltransferase</keyword>
<feature type="domain" description="Phospholipid/glycerol acyltransferase" evidence="7">
    <location>
        <begin position="138"/>
        <end position="267"/>
    </location>
</feature>
<keyword evidence="9" id="KW-1185">Reference proteome</keyword>
<evidence type="ECO:0000256" key="4">
    <source>
        <dbReference type="ARBA" id="ARBA00023136"/>
    </source>
</evidence>
<dbReference type="InterPro" id="IPR022284">
    <property type="entry name" value="GPAT/DHAPAT"/>
</dbReference>
<keyword evidence="3 6" id="KW-0808">Transferase</keyword>
<dbReference type="GO" id="GO:0012505">
    <property type="term" value="C:endomembrane system"/>
    <property type="evidence" value="ECO:0007669"/>
    <property type="project" value="UniProtKB-SubCell"/>
</dbReference>
<dbReference type="GO" id="GO:0019432">
    <property type="term" value="P:triglyceride biosynthetic process"/>
    <property type="evidence" value="ECO:0007669"/>
    <property type="project" value="TreeGrafter"/>
</dbReference>
<evidence type="ECO:0000256" key="2">
    <source>
        <dbReference type="ARBA" id="ARBA00007937"/>
    </source>
</evidence>
<comment type="similarity">
    <text evidence="2 6">Belongs to the GPAT/DAPAT family.</text>
</comment>
<evidence type="ECO:0000256" key="1">
    <source>
        <dbReference type="ARBA" id="ARBA00004184"/>
    </source>
</evidence>
<dbReference type="Pfam" id="PF19277">
    <property type="entry name" value="GPAT_C"/>
    <property type="match status" value="1"/>
</dbReference>
<accession>A0AAW2FJB7</accession>
<name>A0AAW2FJB7_9HYME</name>
<dbReference type="Pfam" id="PF01553">
    <property type="entry name" value="Acyltransferase"/>
    <property type="match status" value="1"/>
</dbReference>
<dbReference type="InterPro" id="IPR045520">
    <property type="entry name" value="GPAT/DHAPAT_C"/>
</dbReference>
<evidence type="ECO:0000256" key="6">
    <source>
        <dbReference type="PIRNR" id="PIRNR000437"/>
    </source>
</evidence>
<dbReference type="SMART" id="SM00563">
    <property type="entry name" value="PlsC"/>
    <property type="match status" value="1"/>
</dbReference>
<dbReference type="SUPFAM" id="SSF69593">
    <property type="entry name" value="Glycerol-3-phosphate (1)-acyltransferase"/>
    <property type="match status" value="1"/>
</dbReference>
<dbReference type="GO" id="GO:0004366">
    <property type="term" value="F:glycerol-3-phosphate O-acyltransferase activity"/>
    <property type="evidence" value="ECO:0007669"/>
    <property type="project" value="TreeGrafter"/>
</dbReference>
<keyword evidence="4" id="KW-0472">Membrane</keyword>
<protein>
    <recommendedName>
        <fullName evidence="7">Phospholipid/glycerol acyltransferase domain-containing protein</fullName>
    </recommendedName>
</protein>
<dbReference type="PANTHER" id="PTHR12563:SF17">
    <property type="entry name" value="DIHYDROXYACETONE PHOSPHATE ACYLTRANSFERASE"/>
    <property type="match status" value="1"/>
</dbReference>
<dbReference type="AlphaFoldDB" id="A0AAW2FJB7"/>
<dbReference type="PIRSF" id="PIRSF000437">
    <property type="entry name" value="GPAT_DHAPAT"/>
    <property type="match status" value="1"/>
</dbReference>
<evidence type="ECO:0000256" key="3">
    <source>
        <dbReference type="ARBA" id="ARBA00022679"/>
    </source>
</evidence>
<dbReference type="GO" id="GO:0016287">
    <property type="term" value="F:glycerone-phosphate O-acyltransferase activity"/>
    <property type="evidence" value="ECO:0007669"/>
    <property type="project" value="TreeGrafter"/>
</dbReference>
<evidence type="ECO:0000259" key="7">
    <source>
        <dbReference type="SMART" id="SM00563"/>
    </source>
</evidence>
<dbReference type="CDD" id="cd07993">
    <property type="entry name" value="LPLAT_DHAPAT-like"/>
    <property type="match status" value="1"/>
</dbReference>
<dbReference type="GO" id="GO:0031966">
    <property type="term" value="C:mitochondrial membrane"/>
    <property type="evidence" value="ECO:0007669"/>
    <property type="project" value="TreeGrafter"/>
</dbReference>
<evidence type="ECO:0000256" key="5">
    <source>
        <dbReference type="ARBA" id="ARBA00023315"/>
    </source>
</evidence>
<dbReference type="Proteomes" id="UP001430953">
    <property type="component" value="Unassembled WGS sequence"/>
</dbReference>
<organism evidence="8 9">
    <name type="scientific">Cardiocondyla obscurior</name>
    <dbReference type="NCBI Taxonomy" id="286306"/>
    <lineage>
        <taxon>Eukaryota</taxon>
        <taxon>Metazoa</taxon>
        <taxon>Ecdysozoa</taxon>
        <taxon>Arthropoda</taxon>
        <taxon>Hexapoda</taxon>
        <taxon>Insecta</taxon>
        <taxon>Pterygota</taxon>
        <taxon>Neoptera</taxon>
        <taxon>Endopterygota</taxon>
        <taxon>Hymenoptera</taxon>
        <taxon>Apocrita</taxon>
        <taxon>Aculeata</taxon>
        <taxon>Formicoidea</taxon>
        <taxon>Formicidae</taxon>
        <taxon>Myrmicinae</taxon>
        <taxon>Cardiocondyla</taxon>
    </lineage>
</organism>
<reference evidence="8 9" key="1">
    <citation type="submission" date="2023-03" db="EMBL/GenBank/DDBJ databases">
        <title>High recombination rates correlate with genetic variation in Cardiocondyla obscurior ants.</title>
        <authorList>
            <person name="Errbii M."/>
        </authorList>
    </citation>
    <scope>NUCLEOTIDE SEQUENCE [LARGE SCALE GENOMIC DNA]</scope>
    <source>
        <strain evidence="8">Alpha-2009</strain>
        <tissue evidence="8">Whole body</tissue>
    </source>
</reference>
<dbReference type="PANTHER" id="PTHR12563">
    <property type="entry name" value="GLYCEROL-3-PHOSPHATE ACYLTRANSFERASE"/>
    <property type="match status" value="1"/>
</dbReference>
<dbReference type="EMBL" id="JADYXP020000011">
    <property type="protein sequence ID" value="KAL0114042.1"/>
    <property type="molecule type" value="Genomic_DNA"/>
</dbReference>
<comment type="subcellular location">
    <subcellularLocation>
        <location evidence="1">Endomembrane system</location>
        <topology evidence="1">Peripheral membrane protein</topology>
    </subcellularLocation>
</comment>
<dbReference type="GO" id="GO:0006631">
    <property type="term" value="P:fatty acid metabolic process"/>
    <property type="evidence" value="ECO:0007669"/>
    <property type="project" value="TreeGrafter"/>
</dbReference>
<gene>
    <name evidence="8" type="ORF">PUN28_011395</name>
</gene>
<dbReference type="GO" id="GO:0008611">
    <property type="term" value="P:ether lipid biosynthetic process"/>
    <property type="evidence" value="ECO:0007669"/>
    <property type="project" value="TreeGrafter"/>
</dbReference>